<evidence type="ECO:0000313" key="8">
    <source>
        <dbReference type="Proteomes" id="UP001198163"/>
    </source>
</evidence>
<dbReference type="PANTHER" id="PTHR21237:SF23">
    <property type="entry name" value="GRPE PROTEIN HOMOLOG, MITOCHONDRIAL"/>
    <property type="match status" value="1"/>
</dbReference>
<dbReference type="GO" id="GO:0006457">
    <property type="term" value="P:protein folding"/>
    <property type="evidence" value="ECO:0007669"/>
    <property type="project" value="InterPro"/>
</dbReference>
<accession>A0AAE3JJ87</accession>
<dbReference type="InterPro" id="IPR009012">
    <property type="entry name" value="GrpE_head"/>
</dbReference>
<dbReference type="PROSITE" id="PS01071">
    <property type="entry name" value="GRPE"/>
    <property type="match status" value="1"/>
</dbReference>
<dbReference type="GO" id="GO:0051082">
    <property type="term" value="F:unfolded protein binding"/>
    <property type="evidence" value="ECO:0007669"/>
    <property type="project" value="TreeGrafter"/>
</dbReference>
<proteinExistence type="inferred from homology"/>
<evidence type="ECO:0000256" key="4">
    <source>
        <dbReference type="RuleBase" id="RU000639"/>
    </source>
</evidence>
<dbReference type="AlphaFoldDB" id="A0AAE3JJ87"/>
<gene>
    <name evidence="3" type="primary">grpE</name>
    <name evidence="7" type="ORF">K7J14_04465</name>
</gene>
<dbReference type="GO" id="GO:0051087">
    <property type="term" value="F:protein-folding chaperone binding"/>
    <property type="evidence" value="ECO:0007669"/>
    <property type="project" value="InterPro"/>
</dbReference>
<dbReference type="EMBL" id="JAINWA010000001">
    <property type="protein sequence ID" value="MCD1653950.1"/>
    <property type="molecule type" value="Genomic_DNA"/>
</dbReference>
<name>A0AAE3JJ87_9SPIR</name>
<comment type="subcellular location">
    <subcellularLocation>
        <location evidence="3">Cytoplasm</location>
    </subcellularLocation>
</comment>
<evidence type="ECO:0000256" key="5">
    <source>
        <dbReference type="RuleBase" id="RU004478"/>
    </source>
</evidence>
<feature type="compositionally biased region" description="Basic and acidic residues" evidence="6">
    <location>
        <begin position="1"/>
        <end position="28"/>
    </location>
</feature>
<comment type="similarity">
    <text evidence="1 3 5">Belongs to the GrpE family.</text>
</comment>
<evidence type="ECO:0000256" key="3">
    <source>
        <dbReference type="HAMAP-Rule" id="MF_01151"/>
    </source>
</evidence>
<dbReference type="HAMAP" id="MF_01151">
    <property type="entry name" value="GrpE"/>
    <property type="match status" value="1"/>
</dbReference>
<dbReference type="SUPFAM" id="SSF58014">
    <property type="entry name" value="Coiled-coil domain of nucleotide exchange factor GrpE"/>
    <property type="match status" value="1"/>
</dbReference>
<dbReference type="Gene3D" id="2.30.22.10">
    <property type="entry name" value="Head domain of nucleotide exchange factor GrpE"/>
    <property type="match status" value="1"/>
</dbReference>
<comment type="function">
    <text evidence="3 4">Participates actively in the response to hyperosmotic and heat shock by preventing the aggregation of stress-denatured proteins, in association with DnaK and GrpE. It is the nucleotide exchange factor for DnaK and may function as a thermosensor. Unfolded proteins bind initially to DnaJ; upon interaction with the DnaJ-bound protein, DnaK hydrolyzes its bound ATP, resulting in the formation of a stable complex. GrpE releases ADP from DnaK; ATP binding to DnaK triggers the release of the substrate protein, thus completing the reaction cycle. Several rounds of ATP-dependent interactions between DnaJ, DnaK and GrpE are required for fully efficient folding.</text>
</comment>
<dbReference type="GO" id="GO:0005737">
    <property type="term" value="C:cytoplasm"/>
    <property type="evidence" value="ECO:0007669"/>
    <property type="project" value="UniProtKB-SubCell"/>
</dbReference>
<sequence length="218" mass="23796">MKKTSEHDFEPTRPVEQTRAEEKTDAVKADAAPPAAESAGPSTESASEETPSAGQVPDSEARIAELQKLNSDLQDQYLRKAADFDNYRKRMIREKQEAIDYANTNLLLDLIETLDNFDRAIDAAGSHEPGTPAASFADGVGMIRTQLAGKLESKYGLAYYPSVGTAFDPNIHEAIGTVQSPEATEPVVQEEYVKGYKLKDKVVRLAKVIVKMPAPAEN</sequence>
<dbReference type="RefSeq" id="WP_230753610.1">
    <property type="nucleotide sequence ID" value="NZ_JAINWA010000001.1"/>
</dbReference>
<reference evidence="7" key="1">
    <citation type="submission" date="2021-08" db="EMBL/GenBank/DDBJ databases">
        <title>Comparative analyses of Brucepasteria parasyntrophica and Teretinema zuelzerae.</title>
        <authorList>
            <person name="Song Y."/>
            <person name="Brune A."/>
        </authorList>
    </citation>
    <scope>NUCLEOTIDE SEQUENCE</scope>
    <source>
        <strain evidence="7">DSM 1903</strain>
    </source>
</reference>
<dbReference type="SUPFAM" id="SSF51064">
    <property type="entry name" value="Head domain of nucleotide exchange factor GrpE"/>
    <property type="match status" value="1"/>
</dbReference>
<comment type="caution">
    <text evidence="7">The sequence shown here is derived from an EMBL/GenBank/DDBJ whole genome shotgun (WGS) entry which is preliminary data.</text>
</comment>
<dbReference type="GO" id="GO:0042803">
    <property type="term" value="F:protein homodimerization activity"/>
    <property type="evidence" value="ECO:0007669"/>
    <property type="project" value="InterPro"/>
</dbReference>
<feature type="region of interest" description="Disordered" evidence="6">
    <location>
        <begin position="1"/>
        <end position="62"/>
    </location>
</feature>
<evidence type="ECO:0000313" key="7">
    <source>
        <dbReference type="EMBL" id="MCD1653950.1"/>
    </source>
</evidence>
<dbReference type="CDD" id="cd00446">
    <property type="entry name" value="GrpE"/>
    <property type="match status" value="1"/>
</dbReference>
<evidence type="ECO:0000256" key="6">
    <source>
        <dbReference type="SAM" id="MobiDB-lite"/>
    </source>
</evidence>
<dbReference type="PANTHER" id="PTHR21237">
    <property type="entry name" value="GRPE PROTEIN"/>
    <property type="match status" value="1"/>
</dbReference>
<evidence type="ECO:0000256" key="2">
    <source>
        <dbReference type="ARBA" id="ARBA00023186"/>
    </source>
</evidence>
<dbReference type="Pfam" id="PF01025">
    <property type="entry name" value="GrpE"/>
    <property type="match status" value="1"/>
</dbReference>
<protein>
    <recommendedName>
        <fullName evidence="3 4">Protein GrpE</fullName>
    </recommendedName>
    <alternativeName>
        <fullName evidence="3">HSP-70 cofactor</fullName>
    </alternativeName>
</protein>
<dbReference type="InterPro" id="IPR000740">
    <property type="entry name" value="GrpE"/>
</dbReference>
<dbReference type="Proteomes" id="UP001198163">
    <property type="component" value="Unassembled WGS sequence"/>
</dbReference>
<feature type="compositionally biased region" description="Low complexity" evidence="6">
    <location>
        <begin position="31"/>
        <end position="54"/>
    </location>
</feature>
<keyword evidence="8" id="KW-1185">Reference proteome</keyword>
<keyword evidence="2 3" id="KW-0143">Chaperone</keyword>
<dbReference type="PRINTS" id="PR00773">
    <property type="entry name" value="GRPEPROTEIN"/>
</dbReference>
<comment type="subunit">
    <text evidence="3">Homodimer.</text>
</comment>
<dbReference type="GO" id="GO:0000774">
    <property type="term" value="F:adenyl-nucleotide exchange factor activity"/>
    <property type="evidence" value="ECO:0007669"/>
    <property type="project" value="InterPro"/>
</dbReference>
<evidence type="ECO:0000256" key="1">
    <source>
        <dbReference type="ARBA" id="ARBA00009054"/>
    </source>
</evidence>
<dbReference type="InterPro" id="IPR013805">
    <property type="entry name" value="GrpE_CC"/>
</dbReference>
<organism evidence="7 8">
    <name type="scientific">Teretinema zuelzerae</name>
    <dbReference type="NCBI Taxonomy" id="156"/>
    <lineage>
        <taxon>Bacteria</taxon>
        <taxon>Pseudomonadati</taxon>
        <taxon>Spirochaetota</taxon>
        <taxon>Spirochaetia</taxon>
        <taxon>Spirochaetales</taxon>
        <taxon>Treponemataceae</taxon>
        <taxon>Teretinema</taxon>
    </lineage>
</organism>
<dbReference type="Gene3D" id="3.90.20.20">
    <property type="match status" value="1"/>
</dbReference>
<keyword evidence="3" id="KW-0963">Cytoplasm</keyword>
<keyword evidence="3 4" id="KW-0346">Stress response</keyword>